<accession>A0A085WAL6</accession>
<dbReference type="Gene3D" id="1.10.260.40">
    <property type="entry name" value="lambda repressor-like DNA-binding domains"/>
    <property type="match status" value="1"/>
</dbReference>
<sequence>MSELGKRIGQRIRELRTQRPERWTQEELAERAQISVSFLSMIERGERVAHVETLAALASALGVSLGELFAGTEQSLAQTEDLLRPLSDFARARGLTARDVDRLLGVARVMFNGSTA</sequence>
<dbReference type="CDD" id="cd00093">
    <property type="entry name" value="HTH_XRE"/>
    <property type="match status" value="1"/>
</dbReference>
<evidence type="ECO:0000313" key="4">
    <source>
        <dbReference type="Proteomes" id="UP000028725"/>
    </source>
</evidence>
<dbReference type="PANTHER" id="PTHR46797">
    <property type="entry name" value="HTH-TYPE TRANSCRIPTIONAL REGULATOR"/>
    <property type="match status" value="1"/>
</dbReference>
<dbReference type="RefSeq" id="WP_044193679.1">
    <property type="nucleotide sequence ID" value="NZ_JMCB01000013.1"/>
</dbReference>
<dbReference type="InterPro" id="IPR001387">
    <property type="entry name" value="Cro/C1-type_HTH"/>
</dbReference>
<dbReference type="SUPFAM" id="SSF47413">
    <property type="entry name" value="lambda repressor-like DNA-binding domains"/>
    <property type="match status" value="1"/>
</dbReference>
<reference evidence="3 4" key="1">
    <citation type="submission" date="2014-04" db="EMBL/GenBank/DDBJ databases">
        <title>Genome assembly of Hyalangium minutum DSM 14724.</title>
        <authorList>
            <person name="Sharma G."/>
            <person name="Subramanian S."/>
        </authorList>
    </citation>
    <scope>NUCLEOTIDE SEQUENCE [LARGE SCALE GENOMIC DNA]</scope>
    <source>
        <strain evidence="3 4">DSM 14724</strain>
    </source>
</reference>
<name>A0A085WAL6_9BACT</name>
<dbReference type="PROSITE" id="PS50943">
    <property type="entry name" value="HTH_CROC1"/>
    <property type="match status" value="1"/>
</dbReference>
<evidence type="ECO:0000313" key="3">
    <source>
        <dbReference type="EMBL" id="KFE64729.1"/>
    </source>
</evidence>
<proteinExistence type="predicted"/>
<dbReference type="GO" id="GO:0003700">
    <property type="term" value="F:DNA-binding transcription factor activity"/>
    <property type="evidence" value="ECO:0007669"/>
    <property type="project" value="TreeGrafter"/>
</dbReference>
<dbReference type="SMART" id="SM00530">
    <property type="entry name" value="HTH_XRE"/>
    <property type="match status" value="1"/>
</dbReference>
<dbReference type="PANTHER" id="PTHR46797:SF1">
    <property type="entry name" value="METHYLPHOSPHONATE SYNTHASE"/>
    <property type="match status" value="1"/>
</dbReference>
<gene>
    <name evidence="3" type="ORF">DB31_1747</name>
</gene>
<keyword evidence="4" id="KW-1185">Reference proteome</keyword>
<evidence type="ECO:0000256" key="1">
    <source>
        <dbReference type="ARBA" id="ARBA00023125"/>
    </source>
</evidence>
<dbReference type="GO" id="GO:0005829">
    <property type="term" value="C:cytosol"/>
    <property type="evidence" value="ECO:0007669"/>
    <property type="project" value="TreeGrafter"/>
</dbReference>
<dbReference type="Proteomes" id="UP000028725">
    <property type="component" value="Unassembled WGS sequence"/>
</dbReference>
<protein>
    <submittedName>
        <fullName evidence="3">DNA-binding protein</fullName>
    </submittedName>
</protein>
<dbReference type="InterPro" id="IPR050807">
    <property type="entry name" value="TransReg_Diox_bact_type"/>
</dbReference>
<dbReference type="Pfam" id="PF01381">
    <property type="entry name" value="HTH_3"/>
    <property type="match status" value="1"/>
</dbReference>
<evidence type="ECO:0000259" key="2">
    <source>
        <dbReference type="PROSITE" id="PS50943"/>
    </source>
</evidence>
<dbReference type="OrthoDB" id="9814553at2"/>
<dbReference type="InterPro" id="IPR010982">
    <property type="entry name" value="Lambda_DNA-bd_dom_sf"/>
</dbReference>
<organism evidence="3 4">
    <name type="scientific">Hyalangium minutum</name>
    <dbReference type="NCBI Taxonomy" id="394096"/>
    <lineage>
        <taxon>Bacteria</taxon>
        <taxon>Pseudomonadati</taxon>
        <taxon>Myxococcota</taxon>
        <taxon>Myxococcia</taxon>
        <taxon>Myxococcales</taxon>
        <taxon>Cystobacterineae</taxon>
        <taxon>Archangiaceae</taxon>
        <taxon>Hyalangium</taxon>
    </lineage>
</organism>
<dbReference type="EMBL" id="JMCB01000013">
    <property type="protein sequence ID" value="KFE64729.1"/>
    <property type="molecule type" value="Genomic_DNA"/>
</dbReference>
<dbReference type="AlphaFoldDB" id="A0A085WAL6"/>
<feature type="domain" description="HTH cro/C1-type" evidence="2">
    <location>
        <begin position="12"/>
        <end position="68"/>
    </location>
</feature>
<dbReference type="PATRIC" id="fig|394096.3.peg.6083"/>
<keyword evidence="1 3" id="KW-0238">DNA-binding</keyword>
<dbReference type="STRING" id="394096.DB31_1747"/>
<comment type="caution">
    <text evidence="3">The sequence shown here is derived from an EMBL/GenBank/DDBJ whole genome shotgun (WGS) entry which is preliminary data.</text>
</comment>
<dbReference type="GO" id="GO:0003677">
    <property type="term" value="F:DNA binding"/>
    <property type="evidence" value="ECO:0007669"/>
    <property type="project" value="UniProtKB-KW"/>
</dbReference>